<gene>
    <name evidence="11" type="ORF">KTA_05190</name>
</gene>
<dbReference type="GO" id="GO:0030246">
    <property type="term" value="F:carbohydrate binding"/>
    <property type="evidence" value="ECO:0007669"/>
    <property type="project" value="InterPro"/>
</dbReference>
<evidence type="ECO:0000259" key="10">
    <source>
        <dbReference type="Pfam" id="PF11721"/>
    </source>
</evidence>
<comment type="subcellular location">
    <subcellularLocation>
        <location evidence="1">Endoplasmic reticulum membrane</location>
        <topology evidence="1">Single-pass type I membrane protein</topology>
    </subcellularLocation>
</comment>
<comment type="similarity">
    <text evidence="2">Belongs to the malectin family.</text>
</comment>
<evidence type="ECO:0000256" key="2">
    <source>
        <dbReference type="ARBA" id="ARBA00009141"/>
    </source>
</evidence>
<dbReference type="PANTHER" id="PTHR13460:SF0">
    <property type="entry name" value="MALECTIN"/>
    <property type="match status" value="1"/>
</dbReference>
<feature type="domain" description="Malectin" evidence="10">
    <location>
        <begin position="51"/>
        <end position="183"/>
    </location>
</feature>
<keyword evidence="5" id="KW-0256">Endoplasmic reticulum</keyword>
<dbReference type="Gene3D" id="2.60.120.430">
    <property type="entry name" value="Galactose-binding lectin"/>
    <property type="match status" value="2"/>
</dbReference>
<protein>
    <recommendedName>
        <fullName evidence="10">Malectin domain-containing protein</fullName>
    </recommendedName>
</protein>
<dbReference type="InterPro" id="IPR021720">
    <property type="entry name" value="Malectin_dom"/>
</dbReference>
<dbReference type="Pfam" id="PF11721">
    <property type="entry name" value="Malectin"/>
    <property type="match status" value="2"/>
</dbReference>
<dbReference type="CDD" id="cd23669">
    <property type="entry name" value="GH55_SacteLam55A-like"/>
    <property type="match status" value="1"/>
</dbReference>
<dbReference type="InterPro" id="IPR059186">
    <property type="entry name" value="SACTE_4363"/>
</dbReference>
<dbReference type="PANTHER" id="PTHR13460">
    <property type="match status" value="1"/>
</dbReference>
<organism evidence="11">
    <name type="scientific">Thermogemmatispora argillosa</name>
    <dbReference type="NCBI Taxonomy" id="2045280"/>
    <lineage>
        <taxon>Bacteria</taxon>
        <taxon>Bacillati</taxon>
        <taxon>Chloroflexota</taxon>
        <taxon>Ktedonobacteria</taxon>
        <taxon>Thermogemmatisporales</taxon>
        <taxon>Thermogemmatisporaceae</taxon>
        <taxon>Thermogemmatispora</taxon>
    </lineage>
</organism>
<proteinExistence type="inferred from homology"/>
<sequence>MDAYAPKITRWRRIARQGLVCGLILLFICSLVLVFPVLRLTPRAHAAAPVQINAGGPAVAPFVADTDYSGGSTASTSAAIDTSGVTNPAPQAVYQSNRYGNFSYTIPNLTAGAAYTVRLHFAETYWSAAGKRVFNVSINGQQVLTNFDIYAAAGGANKAVVREVNATAAANGTLTIQFSTVVDNAQVNGLEILPAASAVRINAGGPAVAPFVADTDYSGGSTASTSAAIDTSGVTNPAPQAVYQSNRYGNFSYTIPNLTAGAAYTVRLHFAETYWSAAGKRVFNVSINGQQVLTNFDIYAAAGGANKAVVREVNATAAANGTLTIQFSTVVDNAQVNGLEILPATASTPTPTPTPTPPAGTPNFGPNVYIFDPSMPSSTIQSTLDAIYSQQQTNQFGTNRYALLFKPGTYNVTVNVGFYTQVLGLGRSPDDVVINGAVNLDAAWMNGNATQNFWRGAENLKIIPSGGWNKWAAAQASPLRRVDIQGNLLLWDGGWASGGFLADSVVTGQTQSGSQQQWLSRNDQLGSWNGGVWNMVFVGVNGAPPQSFPNPPETVINQTPVIREKPFLYIDQTGNYYVFVPALRSNSQGTTWANGAAAGTSIPISQFYIAHPGDSVATINNALAQGLNLLFTPGVYQLNGTINITRPNTVVLGLGLPTLVPQNGVIPMTVADVDGVSIAGLLFDAGPVNSPVLLQVGPSGSTQNHAANPTVLSDVFFRIGGAGPGQATQSLVINSNNVIGDDLWLWRADHGSGVGWTVNPAANGLVVNGNNVTMYGLFVEHYQQYEVIWNGNGGRTYFFQNEMPYDPPNQAAWMNGSTRGYAAYKVANSVTSHEAWGVGSYCYFNVDPSIVADRAFEVPDTAGVTFHDLVTVSLGGVGTIQHIINNTGGPSNSSNTTAYLVSYP</sequence>
<keyword evidence="9" id="KW-0119">Carbohydrate metabolism</keyword>
<dbReference type="GO" id="GO:0016020">
    <property type="term" value="C:membrane"/>
    <property type="evidence" value="ECO:0007669"/>
    <property type="project" value="TreeGrafter"/>
</dbReference>
<evidence type="ECO:0000256" key="7">
    <source>
        <dbReference type="ARBA" id="ARBA00023136"/>
    </source>
</evidence>
<evidence type="ECO:0000256" key="1">
    <source>
        <dbReference type="ARBA" id="ARBA00004115"/>
    </source>
</evidence>
<evidence type="ECO:0000256" key="9">
    <source>
        <dbReference type="ARBA" id="ARBA00023277"/>
    </source>
</evidence>
<evidence type="ECO:0000256" key="4">
    <source>
        <dbReference type="ARBA" id="ARBA00022729"/>
    </source>
</evidence>
<evidence type="ECO:0000256" key="8">
    <source>
        <dbReference type="ARBA" id="ARBA00023180"/>
    </source>
</evidence>
<evidence type="ECO:0000256" key="5">
    <source>
        <dbReference type="ARBA" id="ARBA00022824"/>
    </source>
</evidence>
<evidence type="ECO:0000256" key="6">
    <source>
        <dbReference type="ARBA" id="ARBA00022989"/>
    </source>
</evidence>
<dbReference type="InterPro" id="IPR039155">
    <property type="entry name" value="MLEC"/>
</dbReference>
<keyword evidence="6" id="KW-1133">Transmembrane helix</keyword>
<keyword evidence="8" id="KW-0325">Glycoprotein</keyword>
<feature type="domain" description="Malectin" evidence="10">
    <location>
        <begin position="199"/>
        <end position="332"/>
    </location>
</feature>
<dbReference type="AlphaFoldDB" id="A0A455SXB4"/>
<keyword evidence="4" id="KW-0732">Signal</keyword>
<reference evidence="11" key="1">
    <citation type="submission" date="2018-12" db="EMBL/GenBank/DDBJ databases">
        <title>Novel natural products biosynthetic potential of the class Ktedonobacteria.</title>
        <authorList>
            <person name="Zheng Y."/>
            <person name="Saitou A."/>
            <person name="Wang C.M."/>
            <person name="Toyoda A."/>
            <person name="Minakuchi Y."/>
            <person name="Sekiguchi Y."/>
            <person name="Ueda K."/>
            <person name="Takano H."/>
            <person name="Sakai Y."/>
            <person name="Yokota A."/>
            <person name="Yabe S."/>
        </authorList>
    </citation>
    <scope>NUCLEOTIDE SEQUENCE</scope>
    <source>
        <strain evidence="11">A3-2</strain>
    </source>
</reference>
<name>A0A455SXB4_9CHLR</name>
<keyword evidence="7" id="KW-0472">Membrane</keyword>
<dbReference type="EMBL" id="AP019377">
    <property type="protein sequence ID" value="BBH92320.1"/>
    <property type="molecule type" value="Genomic_DNA"/>
</dbReference>
<accession>A0A455SXB4</accession>
<evidence type="ECO:0000313" key="11">
    <source>
        <dbReference type="EMBL" id="BBH92320.1"/>
    </source>
</evidence>
<evidence type="ECO:0000256" key="3">
    <source>
        <dbReference type="ARBA" id="ARBA00022692"/>
    </source>
</evidence>
<keyword evidence="3" id="KW-0812">Transmembrane</keyword>